<evidence type="ECO:0000313" key="1">
    <source>
        <dbReference type="EMBL" id="TFK89494.1"/>
    </source>
</evidence>
<keyword evidence="2" id="KW-1185">Reference proteome</keyword>
<dbReference type="EMBL" id="ML211074">
    <property type="protein sequence ID" value="TFK89494.1"/>
    <property type="molecule type" value="Genomic_DNA"/>
</dbReference>
<proteinExistence type="predicted"/>
<gene>
    <name evidence="1" type="ORF">K466DRAFT_584549</name>
</gene>
<organism evidence="1 2">
    <name type="scientific">Polyporus arcularius HHB13444</name>
    <dbReference type="NCBI Taxonomy" id="1314778"/>
    <lineage>
        <taxon>Eukaryota</taxon>
        <taxon>Fungi</taxon>
        <taxon>Dikarya</taxon>
        <taxon>Basidiomycota</taxon>
        <taxon>Agaricomycotina</taxon>
        <taxon>Agaricomycetes</taxon>
        <taxon>Polyporales</taxon>
        <taxon>Polyporaceae</taxon>
        <taxon>Polyporus</taxon>
    </lineage>
</organism>
<accession>A0A5C3PI63</accession>
<dbReference type="Proteomes" id="UP000308197">
    <property type="component" value="Unassembled WGS sequence"/>
</dbReference>
<protein>
    <submittedName>
        <fullName evidence="1">Uncharacterized protein</fullName>
    </submittedName>
</protein>
<evidence type="ECO:0000313" key="2">
    <source>
        <dbReference type="Proteomes" id="UP000308197"/>
    </source>
</evidence>
<dbReference type="AlphaFoldDB" id="A0A5C3PI63"/>
<sequence>MSAEESREALFQLRSTTMGFMSYEVYCNFPNVLRLDRSALLVPCPRLTWLFVFKDNSSHECLHAQVDPADIEAVQEYLGVQKQSACWYKVANHI</sequence>
<reference evidence="1 2" key="1">
    <citation type="journal article" date="2019" name="Nat. Ecol. Evol.">
        <title>Megaphylogeny resolves global patterns of mushroom evolution.</title>
        <authorList>
            <person name="Varga T."/>
            <person name="Krizsan K."/>
            <person name="Foldi C."/>
            <person name="Dima B."/>
            <person name="Sanchez-Garcia M."/>
            <person name="Sanchez-Ramirez S."/>
            <person name="Szollosi G.J."/>
            <person name="Szarkandi J.G."/>
            <person name="Papp V."/>
            <person name="Albert L."/>
            <person name="Andreopoulos W."/>
            <person name="Angelini C."/>
            <person name="Antonin V."/>
            <person name="Barry K.W."/>
            <person name="Bougher N.L."/>
            <person name="Buchanan P."/>
            <person name="Buyck B."/>
            <person name="Bense V."/>
            <person name="Catcheside P."/>
            <person name="Chovatia M."/>
            <person name="Cooper J."/>
            <person name="Damon W."/>
            <person name="Desjardin D."/>
            <person name="Finy P."/>
            <person name="Geml J."/>
            <person name="Haridas S."/>
            <person name="Hughes K."/>
            <person name="Justo A."/>
            <person name="Karasinski D."/>
            <person name="Kautmanova I."/>
            <person name="Kiss B."/>
            <person name="Kocsube S."/>
            <person name="Kotiranta H."/>
            <person name="LaButti K.M."/>
            <person name="Lechner B.E."/>
            <person name="Liimatainen K."/>
            <person name="Lipzen A."/>
            <person name="Lukacs Z."/>
            <person name="Mihaltcheva S."/>
            <person name="Morgado L.N."/>
            <person name="Niskanen T."/>
            <person name="Noordeloos M.E."/>
            <person name="Ohm R.A."/>
            <person name="Ortiz-Santana B."/>
            <person name="Ovrebo C."/>
            <person name="Racz N."/>
            <person name="Riley R."/>
            <person name="Savchenko A."/>
            <person name="Shiryaev A."/>
            <person name="Soop K."/>
            <person name="Spirin V."/>
            <person name="Szebenyi C."/>
            <person name="Tomsovsky M."/>
            <person name="Tulloss R.E."/>
            <person name="Uehling J."/>
            <person name="Grigoriev I.V."/>
            <person name="Vagvolgyi C."/>
            <person name="Papp T."/>
            <person name="Martin F.M."/>
            <person name="Miettinen O."/>
            <person name="Hibbett D.S."/>
            <person name="Nagy L.G."/>
        </authorList>
    </citation>
    <scope>NUCLEOTIDE SEQUENCE [LARGE SCALE GENOMIC DNA]</scope>
    <source>
        <strain evidence="1 2">HHB13444</strain>
    </source>
</reference>
<dbReference type="InParanoid" id="A0A5C3PI63"/>
<name>A0A5C3PI63_9APHY</name>